<dbReference type="EMBL" id="JARPUR010000001">
    <property type="protein sequence ID" value="KAK4887357.1"/>
    <property type="molecule type" value="Genomic_DNA"/>
</dbReference>
<evidence type="ECO:0000313" key="3">
    <source>
        <dbReference type="Proteomes" id="UP001353858"/>
    </source>
</evidence>
<feature type="compositionally biased region" description="Basic and acidic residues" evidence="1">
    <location>
        <begin position="41"/>
        <end position="57"/>
    </location>
</feature>
<sequence length="147" mass="16929">MYENKEHITNGTVNRSWQNDDLRTVKTTKVDGKRYIVLHADTPEKDELMKAEEERNNKSKKKGAKAKIVTTAKKKQCSSDSDTDGNISLHDESPPPRDLKEYFSQIEQELDPSDVEEKKNSKEDNSTCVACSGEYRPSKEEFIQCRW</sequence>
<dbReference type="AlphaFoldDB" id="A0AAN7SKW4"/>
<keyword evidence="3" id="KW-1185">Reference proteome</keyword>
<accession>A0AAN7SKW4</accession>
<name>A0AAN7SKW4_9COLE</name>
<comment type="caution">
    <text evidence="2">The sequence shown here is derived from an EMBL/GenBank/DDBJ whole genome shotgun (WGS) entry which is preliminary data.</text>
</comment>
<dbReference type="Proteomes" id="UP001353858">
    <property type="component" value="Unassembled WGS sequence"/>
</dbReference>
<proteinExistence type="predicted"/>
<gene>
    <name evidence="2" type="ORF">RN001_003628</name>
</gene>
<evidence type="ECO:0000256" key="1">
    <source>
        <dbReference type="SAM" id="MobiDB-lite"/>
    </source>
</evidence>
<feature type="compositionally biased region" description="Basic and acidic residues" evidence="1">
    <location>
        <begin position="89"/>
        <end position="99"/>
    </location>
</feature>
<evidence type="ECO:0000313" key="2">
    <source>
        <dbReference type="EMBL" id="KAK4887357.1"/>
    </source>
</evidence>
<organism evidence="2 3">
    <name type="scientific">Aquatica leii</name>
    <dbReference type="NCBI Taxonomy" id="1421715"/>
    <lineage>
        <taxon>Eukaryota</taxon>
        <taxon>Metazoa</taxon>
        <taxon>Ecdysozoa</taxon>
        <taxon>Arthropoda</taxon>
        <taxon>Hexapoda</taxon>
        <taxon>Insecta</taxon>
        <taxon>Pterygota</taxon>
        <taxon>Neoptera</taxon>
        <taxon>Endopterygota</taxon>
        <taxon>Coleoptera</taxon>
        <taxon>Polyphaga</taxon>
        <taxon>Elateriformia</taxon>
        <taxon>Elateroidea</taxon>
        <taxon>Lampyridae</taxon>
        <taxon>Luciolinae</taxon>
        <taxon>Aquatica</taxon>
    </lineage>
</organism>
<feature type="region of interest" description="Disordered" evidence="1">
    <location>
        <begin position="40"/>
        <end position="99"/>
    </location>
</feature>
<reference evidence="3" key="1">
    <citation type="submission" date="2023-01" db="EMBL/GenBank/DDBJ databases">
        <title>Key to firefly adult light organ development and bioluminescence: homeobox transcription factors regulate luciferase expression and transportation to peroxisome.</title>
        <authorList>
            <person name="Fu X."/>
        </authorList>
    </citation>
    <scope>NUCLEOTIDE SEQUENCE [LARGE SCALE GENOMIC DNA]</scope>
</reference>
<protein>
    <submittedName>
        <fullName evidence="2">Uncharacterized protein</fullName>
    </submittedName>
</protein>